<keyword evidence="3 5" id="KW-0560">Oxidoreductase</keyword>
<dbReference type="OMA" id="DFEDKHA"/>
<dbReference type="GO" id="GO:0004657">
    <property type="term" value="F:proline dehydrogenase activity"/>
    <property type="evidence" value="ECO:0007669"/>
    <property type="project" value="UniProtKB-EC"/>
</dbReference>
<dbReference type="VEuPathDB" id="AmoebaDB:ACA1_189360"/>
<dbReference type="Pfam" id="PF01619">
    <property type="entry name" value="Pro_dh"/>
    <property type="match status" value="1"/>
</dbReference>
<evidence type="ECO:0000256" key="5">
    <source>
        <dbReference type="RuleBase" id="RU364054"/>
    </source>
</evidence>
<keyword evidence="8" id="KW-1185">Reference proteome</keyword>
<reference evidence="7 8" key="1">
    <citation type="journal article" date="2013" name="Genome Biol.">
        <title>Genome of Acanthamoeba castellanii highlights extensive lateral gene transfer and early evolution of tyrosine kinase signaling.</title>
        <authorList>
            <person name="Clarke M."/>
            <person name="Lohan A.J."/>
            <person name="Liu B."/>
            <person name="Lagkouvardos I."/>
            <person name="Roy S."/>
            <person name="Zafar N."/>
            <person name="Bertelli C."/>
            <person name="Schilde C."/>
            <person name="Kianianmomeni A."/>
            <person name="Burglin T.R."/>
            <person name="Frech C."/>
            <person name="Turcotte B."/>
            <person name="Kopec K.O."/>
            <person name="Synnott J.M."/>
            <person name="Choo C."/>
            <person name="Paponov I."/>
            <person name="Finkler A."/>
            <person name="Soon Heng Tan C."/>
            <person name="Hutchins A.P."/>
            <person name="Weinmeier T."/>
            <person name="Rattei T."/>
            <person name="Chu J.S."/>
            <person name="Gimenez G."/>
            <person name="Irimia M."/>
            <person name="Rigden D.J."/>
            <person name="Fitzpatrick D.A."/>
            <person name="Lorenzo-Morales J."/>
            <person name="Bateman A."/>
            <person name="Chiu C.H."/>
            <person name="Tang P."/>
            <person name="Hegemann P."/>
            <person name="Fromm H."/>
            <person name="Raoult D."/>
            <person name="Greub G."/>
            <person name="Miranda-Saavedra D."/>
            <person name="Chen N."/>
            <person name="Nash P."/>
            <person name="Ginger M.L."/>
            <person name="Horn M."/>
            <person name="Schaap P."/>
            <person name="Caler L."/>
            <person name="Loftus B."/>
        </authorList>
    </citation>
    <scope>NUCLEOTIDE SEQUENCE [LARGE SCALE GENOMIC DNA]</scope>
    <source>
        <strain evidence="7 8">Neff</strain>
    </source>
</reference>
<dbReference type="InterPro" id="IPR015659">
    <property type="entry name" value="Proline_oxidase"/>
</dbReference>
<sequence>MCSLYQPFSRYGPQLLEGLSKVGLGRPSDAVMRATFFRHFCAGETLAGVGDVVGQYERSGVRCIFDYSVEDALSLEEWNSNTEGLIKKMRDYSATFGDRVRFVPLKVTGLCAPTLLERMSGVIYDQAAVDNAWMEGYRYQPCLGFPTKKDAVVPPLSQGERRELSEANERLSAICAEASKANLSLLFDAEQTPRQPAINWFTRKLSRQFNRERAVVFNTFQMYLQGNLDNLESELAHARDGGYILGAKVVRGAYIHTETQHARQHGLPLPIVDSKESTDVQYDVAIALLLRNIGSAALVVATHNSASVEKAMSEMQRLAIDKSSTRVNFAQLMGMCEDLTLSLGQLGYNAHKLLPYGPLENVMPYLIRRVQENSSVLGGTARERQLIWRELKRRALGSGSAAAAHA</sequence>
<evidence type="ECO:0000256" key="4">
    <source>
        <dbReference type="ARBA" id="ARBA00023062"/>
    </source>
</evidence>
<dbReference type="InterPro" id="IPR002872">
    <property type="entry name" value="Proline_DH_dom"/>
</dbReference>
<accession>L8GGF7</accession>
<comment type="similarity">
    <text evidence="1 5">Belongs to the proline oxidase family.</text>
</comment>
<feature type="domain" description="Proline dehydrogenase" evidence="6">
    <location>
        <begin position="55"/>
        <end position="378"/>
    </location>
</feature>
<organism evidence="7 8">
    <name type="scientific">Acanthamoeba castellanii (strain ATCC 30010 / Neff)</name>
    <dbReference type="NCBI Taxonomy" id="1257118"/>
    <lineage>
        <taxon>Eukaryota</taxon>
        <taxon>Amoebozoa</taxon>
        <taxon>Discosea</taxon>
        <taxon>Longamoebia</taxon>
        <taxon>Centramoebida</taxon>
        <taxon>Acanthamoebidae</taxon>
        <taxon>Acanthamoeba</taxon>
    </lineage>
</organism>
<evidence type="ECO:0000259" key="6">
    <source>
        <dbReference type="Pfam" id="PF01619"/>
    </source>
</evidence>
<dbReference type="OrthoDB" id="5464at2759"/>
<evidence type="ECO:0000256" key="3">
    <source>
        <dbReference type="ARBA" id="ARBA00023002"/>
    </source>
</evidence>
<dbReference type="GO" id="GO:0071949">
    <property type="term" value="F:FAD binding"/>
    <property type="evidence" value="ECO:0007669"/>
    <property type="project" value="TreeGrafter"/>
</dbReference>
<dbReference type="STRING" id="1257118.L8GGF7"/>
<keyword evidence="5" id="KW-0285">Flavoprotein</keyword>
<evidence type="ECO:0000313" key="7">
    <source>
        <dbReference type="EMBL" id="ELR11281.1"/>
    </source>
</evidence>
<dbReference type="PANTHER" id="PTHR13914:SF0">
    <property type="entry name" value="PROLINE DEHYDROGENASE 1, MITOCHONDRIAL"/>
    <property type="match status" value="1"/>
</dbReference>
<dbReference type="EC" id="1.5.5.2" evidence="2 5"/>
<dbReference type="GO" id="GO:0005739">
    <property type="term" value="C:mitochondrion"/>
    <property type="evidence" value="ECO:0007669"/>
    <property type="project" value="TreeGrafter"/>
</dbReference>
<evidence type="ECO:0000313" key="8">
    <source>
        <dbReference type="Proteomes" id="UP000011083"/>
    </source>
</evidence>
<name>L8GGF7_ACACF</name>
<comment type="function">
    <text evidence="5">Converts proline to delta-1-pyrroline-5-carboxylate.</text>
</comment>
<proteinExistence type="inferred from homology"/>
<keyword evidence="5" id="KW-0274">FAD</keyword>
<keyword evidence="4 5" id="KW-0642">Proline metabolism</keyword>
<evidence type="ECO:0000256" key="1">
    <source>
        <dbReference type="ARBA" id="ARBA00005869"/>
    </source>
</evidence>
<dbReference type="InterPro" id="IPR029041">
    <property type="entry name" value="FAD-linked_oxidoreductase-like"/>
</dbReference>
<dbReference type="SUPFAM" id="SSF51730">
    <property type="entry name" value="FAD-linked oxidoreductase"/>
    <property type="match status" value="1"/>
</dbReference>
<dbReference type="Proteomes" id="UP000011083">
    <property type="component" value="Unassembled WGS sequence"/>
</dbReference>
<dbReference type="RefSeq" id="XP_004333294.1">
    <property type="nucleotide sequence ID" value="XM_004333246.1"/>
</dbReference>
<evidence type="ECO:0000256" key="2">
    <source>
        <dbReference type="ARBA" id="ARBA00012695"/>
    </source>
</evidence>
<comment type="catalytic activity">
    <reaction evidence="5">
        <text>L-proline + a quinone = (S)-1-pyrroline-5-carboxylate + a quinol + H(+)</text>
        <dbReference type="Rhea" id="RHEA:23784"/>
        <dbReference type="ChEBI" id="CHEBI:15378"/>
        <dbReference type="ChEBI" id="CHEBI:17388"/>
        <dbReference type="ChEBI" id="CHEBI:24646"/>
        <dbReference type="ChEBI" id="CHEBI:60039"/>
        <dbReference type="ChEBI" id="CHEBI:132124"/>
        <dbReference type="EC" id="1.5.5.2"/>
    </reaction>
</comment>
<gene>
    <name evidence="7" type="ORF">ACA1_189360</name>
</gene>
<dbReference type="Gene3D" id="3.20.20.220">
    <property type="match status" value="1"/>
</dbReference>
<dbReference type="EMBL" id="KB008154">
    <property type="protein sequence ID" value="ELR11281.1"/>
    <property type="molecule type" value="Genomic_DNA"/>
</dbReference>
<dbReference type="GeneID" id="14911774"/>
<dbReference type="KEGG" id="acan:ACA1_189360"/>
<protein>
    <recommendedName>
        <fullName evidence="2 5">Proline dehydrogenase</fullName>
        <ecNumber evidence="2 5">1.5.5.2</ecNumber>
    </recommendedName>
</protein>
<dbReference type="GO" id="GO:0010133">
    <property type="term" value="P:L-proline catabolic process to L-glutamate"/>
    <property type="evidence" value="ECO:0007669"/>
    <property type="project" value="TreeGrafter"/>
</dbReference>
<comment type="cofactor">
    <cofactor evidence="5">
        <name>FAD</name>
        <dbReference type="ChEBI" id="CHEBI:57692"/>
    </cofactor>
</comment>
<dbReference type="AlphaFoldDB" id="L8GGF7"/>
<dbReference type="PANTHER" id="PTHR13914">
    <property type="entry name" value="PROLINE OXIDASE"/>
    <property type="match status" value="1"/>
</dbReference>